<name>A0A2J6RLJ1_HYAVF</name>
<feature type="region of interest" description="Disordered" evidence="1">
    <location>
        <begin position="390"/>
        <end position="435"/>
    </location>
</feature>
<evidence type="ECO:0000313" key="4">
    <source>
        <dbReference type="EMBL" id="PMD39383.1"/>
    </source>
</evidence>
<evidence type="ECO:0000313" key="5">
    <source>
        <dbReference type="Proteomes" id="UP000235786"/>
    </source>
</evidence>
<dbReference type="EMBL" id="KZ613946">
    <property type="protein sequence ID" value="PMD39383.1"/>
    <property type="molecule type" value="Genomic_DNA"/>
</dbReference>
<feature type="signal peptide" evidence="3">
    <location>
        <begin position="1"/>
        <end position="19"/>
    </location>
</feature>
<feature type="transmembrane region" description="Helical" evidence="2">
    <location>
        <begin position="255"/>
        <end position="275"/>
    </location>
</feature>
<protein>
    <recommendedName>
        <fullName evidence="6">PA domain-containing protein</fullName>
    </recommendedName>
</protein>
<keyword evidence="2" id="KW-0812">Transmembrane</keyword>
<feature type="transmembrane region" description="Helical" evidence="2">
    <location>
        <begin position="578"/>
        <end position="598"/>
    </location>
</feature>
<keyword evidence="2" id="KW-1133">Transmembrane helix</keyword>
<keyword evidence="2" id="KW-0472">Membrane</keyword>
<feature type="chain" id="PRO_5014400278" description="PA domain-containing protein" evidence="3">
    <location>
        <begin position="20"/>
        <end position="646"/>
    </location>
</feature>
<evidence type="ECO:0000256" key="2">
    <source>
        <dbReference type="SAM" id="Phobius"/>
    </source>
</evidence>
<sequence length="646" mass="70099">MLHSSLVLLSTILISPASAAILRNYTITLPEGTSDHNGPNLLCTPSGWQDIIIFYLGNYIAHVATVISLPGESASSKIRVSLASLLFPVSGLMRGLSTILTFASFGKTDLQKAARAGALCMVVRNQDWRPRSGDTVADAYLEKTKKQAPSRDAAESSNSLSCIRVVDAPWSTIRSVDNTLIAVNPGFTIHGSFSKLAKKGYEIAYVSADAEFEKDFIRESSARKSSASWSLSSVKAAISSCISPPTAPTVISSSYNMIGGLIALAQAIYTSVTLYQTRGDQIDQYGYAAFGLTVAPFVLMSIINLIGSIFSPTYDAIYIVETSVMREARRHECCFDGVVGKLKEGRGALLYSEVEEVNWVESASFGRTGENDQLIVDIVPSTRVDFEEVSSQKPAKVVPGDEENIELSSAGKGAKTNETEEQQESRKFAVAEDNRSEEPDFIIGIPNCPLIGNAASDQNEPRLRPRRTFFYIYFILARIFDLRRTIWQLRHGKSFFSPLYGDGDPGSRLVTEGEPDIFILRTDSATLETNITPGTYNYEPATYMVFLWGLFLALTPIAIVGSLSHFHAGSSTVGQRAWTMAWLGSDIIAGFILGHGLMPADKKATDSRRALGAMIGHTLLFGAPALGGFVVVGQMVTEYGSCITLP</sequence>
<reference evidence="4 5" key="1">
    <citation type="submission" date="2016-04" db="EMBL/GenBank/DDBJ databases">
        <title>A degradative enzymes factory behind the ericoid mycorrhizal symbiosis.</title>
        <authorList>
            <consortium name="DOE Joint Genome Institute"/>
            <person name="Martino E."/>
            <person name="Morin E."/>
            <person name="Grelet G."/>
            <person name="Kuo A."/>
            <person name="Kohler A."/>
            <person name="Daghino S."/>
            <person name="Barry K."/>
            <person name="Choi C."/>
            <person name="Cichocki N."/>
            <person name="Clum A."/>
            <person name="Copeland A."/>
            <person name="Hainaut M."/>
            <person name="Haridas S."/>
            <person name="Labutti K."/>
            <person name="Lindquist E."/>
            <person name="Lipzen A."/>
            <person name="Khouja H.-R."/>
            <person name="Murat C."/>
            <person name="Ohm R."/>
            <person name="Olson A."/>
            <person name="Spatafora J."/>
            <person name="Veneault-Fourrey C."/>
            <person name="Henrissat B."/>
            <person name="Grigoriev I."/>
            <person name="Martin F."/>
            <person name="Perotto S."/>
        </authorList>
    </citation>
    <scope>NUCLEOTIDE SEQUENCE [LARGE SCALE GENOMIC DNA]</scope>
    <source>
        <strain evidence="4 5">F</strain>
    </source>
</reference>
<organism evidence="4 5">
    <name type="scientific">Hyaloscypha variabilis (strain UAMH 11265 / GT02V1 / F)</name>
    <name type="common">Meliniomyces variabilis</name>
    <dbReference type="NCBI Taxonomy" id="1149755"/>
    <lineage>
        <taxon>Eukaryota</taxon>
        <taxon>Fungi</taxon>
        <taxon>Dikarya</taxon>
        <taxon>Ascomycota</taxon>
        <taxon>Pezizomycotina</taxon>
        <taxon>Leotiomycetes</taxon>
        <taxon>Helotiales</taxon>
        <taxon>Hyaloscyphaceae</taxon>
        <taxon>Hyaloscypha</taxon>
        <taxon>Hyaloscypha variabilis</taxon>
    </lineage>
</organism>
<feature type="transmembrane region" description="Helical" evidence="2">
    <location>
        <begin position="287"/>
        <end position="310"/>
    </location>
</feature>
<accession>A0A2J6RLJ1</accession>
<dbReference type="OrthoDB" id="5406607at2759"/>
<dbReference type="AlphaFoldDB" id="A0A2J6RLJ1"/>
<feature type="transmembrane region" description="Helical" evidence="2">
    <location>
        <begin position="610"/>
        <end position="631"/>
    </location>
</feature>
<dbReference type="Proteomes" id="UP000235786">
    <property type="component" value="Unassembled WGS sequence"/>
</dbReference>
<gene>
    <name evidence="4" type="ORF">L207DRAFT_633996</name>
</gene>
<evidence type="ECO:0008006" key="6">
    <source>
        <dbReference type="Google" id="ProtNLM"/>
    </source>
</evidence>
<keyword evidence="5" id="KW-1185">Reference proteome</keyword>
<feature type="compositionally biased region" description="Basic and acidic residues" evidence="1">
    <location>
        <begin position="415"/>
        <end position="435"/>
    </location>
</feature>
<keyword evidence="3" id="KW-0732">Signal</keyword>
<feature type="transmembrane region" description="Helical" evidence="2">
    <location>
        <begin position="545"/>
        <end position="566"/>
    </location>
</feature>
<evidence type="ECO:0000256" key="1">
    <source>
        <dbReference type="SAM" id="MobiDB-lite"/>
    </source>
</evidence>
<proteinExistence type="predicted"/>
<evidence type="ECO:0000256" key="3">
    <source>
        <dbReference type="SAM" id="SignalP"/>
    </source>
</evidence>